<accession>A0A561VM29</accession>
<dbReference type="EMBL" id="VIWY01000005">
    <property type="protein sequence ID" value="TWG12642.1"/>
    <property type="molecule type" value="Genomic_DNA"/>
</dbReference>
<gene>
    <name evidence="2" type="ORF">FHX34_105509</name>
</gene>
<keyword evidence="3" id="KW-1185">Reference proteome</keyword>
<feature type="chain" id="PRO_5038968784" evidence="1">
    <location>
        <begin position="20"/>
        <end position="50"/>
    </location>
</feature>
<comment type="caution">
    <text evidence="2">The sequence shown here is derived from an EMBL/GenBank/DDBJ whole genome shotgun (WGS) entry which is preliminary data.</text>
</comment>
<proteinExistence type="predicted"/>
<evidence type="ECO:0000256" key="1">
    <source>
        <dbReference type="SAM" id="SignalP"/>
    </source>
</evidence>
<feature type="signal peptide" evidence="1">
    <location>
        <begin position="1"/>
        <end position="19"/>
    </location>
</feature>
<keyword evidence="1" id="KW-0732">Signal</keyword>
<dbReference type="RefSeq" id="WP_164466009.1">
    <property type="nucleotide sequence ID" value="NZ_BOMX01000088.1"/>
</dbReference>
<sequence>MLTVAVLLMGFSLAAAVFGQPHLATIAGTACVALSSRLAHRLLPGRSARR</sequence>
<dbReference type="Proteomes" id="UP000320239">
    <property type="component" value="Unassembled WGS sequence"/>
</dbReference>
<name>A0A561VM29_ACTTI</name>
<evidence type="ECO:0000313" key="2">
    <source>
        <dbReference type="EMBL" id="TWG12642.1"/>
    </source>
</evidence>
<organism evidence="2 3">
    <name type="scientific">Actinoplanes teichomyceticus</name>
    <dbReference type="NCBI Taxonomy" id="1867"/>
    <lineage>
        <taxon>Bacteria</taxon>
        <taxon>Bacillati</taxon>
        <taxon>Actinomycetota</taxon>
        <taxon>Actinomycetes</taxon>
        <taxon>Micromonosporales</taxon>
        <taxon>Micromonosporaceae</taxon>
        <taxon>Actinoplanes</taxon>
    </lineage>
</organism>
<dbReference type="AlphaFoldDB" id="A0A561VM29"/>
<reference evidence="2 3" key="1">
    <citation type="submission" date="2019-06" db="EMBL/GenBank/DDBJ databases">
        <title>Sequencing the genomes of 1000 actinobacteria strains.</title>
        <authorList>
            <person name="Klenk H.-P."/>
        </authorList>
    </citation>
    <scope>NUCLEOTIDE SEQUENCE [LARGE SCALE GENOMIC DNA]</scope>
    <source>
        <strain evidence="2 3">DSM 43866</strain>
    </source>
</reference>
<protein>
    <submittedName>
        <fullName evidence="2">Uncharacterized protein</fullName>
    </submittedName>
</protein>
<evidence type="ECO:0000313" key="3">
    <source>
        <dbReference type="Proteomes" id="UP000320239"/>
    </source>
</evidence>